<evidence type="ECO:0000313" key="1">
    <source>
        <dbReference type="EMBL" id="DAE25183.1"/>
    </source>
</evidence>
<proteinExistence type="predicted"/>
<organism evidence="1">
    <name type="scientific">Siphoviridae sp. ctXX925</name>
    <dbReference type="NCBI Taxonomy" id="2826370"/>
    <lineage>
        <taxon>Viruses</taxon>
        <taxon>Duplodnaviria</taxon>
        <taxon>Heunggongvirae</taxon>
        <taxon>Uroviricota</taxon>
        <taxon>Caudoviricetes</taxon>
    </lineage>
</organism>
<sequence length="77" mass="8778">MRTFTPPKCESCISYDYIKCSCREESSPLFGGSISPLHLACSSFIGLSKVYAPKNRVKKWYKVRTVDDMSDSKARLY</sequence>
<name>A0A8S5R114_9CAUD</name>
<reference evidence="1" key="1">
    <citation type="journal article" date="2021" name="Proc. Natl. Acad. Sci. U.S.A.">
        <title>A Catalog of Tens of Thousands of Viruses from Human Metagenomes Reveals Hidden Associations with Chronic Diseases.</title>
        <authorList>
            <person name="Tisza M.J."/>
            <person name="Buck C.B."/>
        </authorList>
    </citation>
    <scope>NUCLEOTIDE SEQUENCE</scope>
    <source>
        <strain evidence="1">CtXX925</strain>
    </source>
</reference>
<protein>
    <submittedName>
        <fullName evidence="1">Uncharacterized protein</fullName>
    </submittedName>
</protein>
<accession>A0A8S5R114</accession>
<dbReference type="EMBL" id="BK015794">
    <property type="protein sequence ID" value="DAE25183.1"/>
    <property type="molecule type" value="Genomic_DNA"/>
</dbReference>